<gene>
    <name evidence="1" type="ORF">RchiOBHm_Chr1g0315301</name>
</gene>
<keyword evidence="2" id="KW-1185">Reference proteome</keyword>
<evidence type="ECO:0000313" key="1">
    <source>
        <dbReference type="EMBL" id="PRQ54582.1"/>
    </source>
</evidence>
<comment type="caution">
    <text evidence="1">The sequence shown here is derived from an EMBL/GenBank/DDBJ whole genome shotgun (WGS) entry which is preliminary data.</text>
</comment>
<dbReference type="Gramene" id="PRQ54582">
    <property type="protein sequence ID" value="PRQ54582"/>
    <property type="gene ID" value="RchiOBHm_Chr1g0315301"/>
</dbReference>
<name>A0A2P6S7B1_ROSCH</name>
<dbReference type="Proteomes" id="UP000238479">
    <property type="component" value="Chromosome 1"/>
</dbReference>
<dbReference type="AlphaFoldDB" id="A0A2P6S7B1"/>
<reference evidence="1 2" key="1">
    <citation type="journal article" date="2018" name="Nat. Genet.">
        <title>The Rosa genome provides new insights in the design of modern roses.</title>
        <authorList>
            <person name="Bendahmane M."/>
        </authorList>
    </citation>
    <scope>NUCLEOTIDE SEQUENCE [LARGE SCALE GENOMIC DNA]</scope>
    <source>
        <strain evidence="2">cv. Old Blush</strain>
    </source>
</reference>
<organism evidence="1 2">
    <name type="scientific">Rosa chinensis</name>
    <name type="common">China rose</name>
    <dbReference type="NCBI Taxonomy" id="74649"/>
    <lineage>
        <taxon>Eukaryota</taxon>
        <taxon>Viridiplantae</taxon>
        <taxon>Streptophyta</taxon>
        <taxon>Embryophyta</taxon>
        <taxon>Tracheophyta</taxon>
        <taxon>Spermatophyta</taxon>
        <taxon>Magnoliopsida</taxon>
        <taxon>eudicotyledons</taxon>
        <taxon>Gunneridae</taxon>
        <taxon>Pentapetalae</taxon>
        <taxon>rosids</taxon>
        <taxon>fabids</taxon>
        <taxon>Rosales</taxon>
        <taxon>Rosaceae</taxon>
        <taxon>Rosoideae</taxon>
        <taxon>Rosoideae incertae sedis</taxon>
        <taxon>Rosa</taxon>
    </lineage>
</organism>
<proteinExistence type="predicted"/>
<accession>A0A2P6S7B1</accession>
<protein>
    <submittedName>
        <fullName evidence="1">Uncharacterized protein</fullName>
    </submittedName>
</protein>
<dbReference type="EMBL" id="PDCK01000039">
    <property type="protein sequence ID" value="PRQ54582.1"/>
    <property type="molecule type" value="Genomic_DNA"/>
</dbReference>
<evidence type="ECO:0000313" key="2">
    <source>
        <dbReference type="Proteomes" id="UP000238479"/>
    </source>
</evidence>
<sequence length="77" mass="8574">MEINEISLIRRRKLHLWPFINSGIRTRDAALLTESFNRHLELNLGVASPRDIILKEGIAGGVQTIAANIILKEDVAA</sequence>